<proteinExistence type="inferred from homology"/>
<dbReference type="PANTHER" id="PTHR43806">
    <property type="entry name" value="PEPTIDASE S8"/>
    <property type="match status" value="1"/>
</dbReference>
<reference evidence="7 8" key="1">
    <citation type="submission" date="2017-03" db="EMBL/GenBank/DDBJ databases">
        <title>Whole genome sequences of fourteen strains of Bradyrhizobium canariense and one strain of Bradyrhizobium japonicum isolated from Lupinus (Papilionoideae: Genisteae) species in Algeria.</title>
        <authorList>
            <person name="Crovadore J."/>
            <person name="Chekireb D."/>
            <person name="Brachmann A."/>
            <person name="Chablais R."/>
            <person name="Cochard B."/>
            <person name="Lefort F."/>
        </authorList>
    </citation>
    <scope>NUCLEOTIDE SEQUENCE [LARGE SCALE GENOMIC DNA]</scope>
    <source>
        <strain evidence="7 8">UBMAN05</strain>
    </source>
</reference>
<dbReference type="PANTHER" id="PTHR43806:SF11">
    <property type="entry name" value="CEREVISIN-RELATED"/>
    <property type="match status" value="1"/>
</dbReference>
<accession>A0ABX3XB85</accession>
<dbReference type="PROSITE" id="PS00137">
    <property type="entry name" value="SUBTILASE_HIS"/>
    <property type="match status" value="1"/>
</dbReference>
<evidence type="ECO:0000313" key="8">
    <source>
        <dbReference type="Proteomes" id="UP000193884"/>
    </source>
</evidence>
<protein>
    <recommendedName>
        <fullName evidence="6">Peptidase S8/S53 domain-containing protein</fullName>
    </recommendedName>
</protein>
<evidence type="ECO:0000313" key="7">
    <source>
        <dbReference type="EMBL" id="OSJ36041.1"/>
    </source>
</evidence>
<feature type="domain" description="Peptidase S8/S53" evidence="6">
    <location>
        <begin position="168"/>
        <end position="439"/>
    </location>
</feature>
<dbReference type="InterPro" id="IPR022398">
    <property type="entry name" value="Peptidase_S8_His-AS"/>
</dbReference>
<keyword evidence="4 5" id="KW-0720">Serine protease</keyword>
<feature type="active site" description="Charge relay system" evidence="5">
    <location>
        <position position="177"/>
    </location>
</feature>
<dbReference type="PRINTS" id="PR00723">
    <property type="entry name" value="SUBTILISIN"/>
</dbReference>
<dbReference type="Gene3D" id="3.40.50.200">
    <property type="entry name" value="Peptidase S8/S53 domain"/>
    <property type="match status" value="1"/>
</dbReference>
<feature type="active site" description="Charge relay system" evidence="5">
    <location>
        <position position="392"/>
    </location>
</feature>
<organism evidence="7 8">
    <name type="scientific">Bradyrhizobium canariense</name>
    <dbReference type="NCBI Taxonomy" id="255045"/>
    <lineage>
        <taxon>Bacteria</taxon>
        <taxon>Pseudomonadati</taxon>
        <taxon>Pseudomonadota</taxon>
        <taxon>Alphaproteobacteria</taxon>
        <taxon>Hyphomicrobiales</taxon>
        <taxon>Nitrobacteraceae</taxon>
        <taxon>Bradyrhizobium</taxon>
    </lineage>
</organism>
<dbReference type="EMBL" id="NAFK01000095">
    <property type="protein sequence ID" value="OSJ36041.1"/>
    <property type="molecule type" value="Genomic_DNA"/>
</dbReference>
<evidence type="ECO:0000256" key="4">
    <source>
        <dbReference type="ARBA" id="ARBA00022825"/>
    </source>
</evidence>
<comment type="caution">
    <text evidence="7">The sequence shown here is derived from an EMBL/GenBank/DDBJ whole genome shotgun (WGS) entry which is preliminary data.</text>
</comment>
<evidence type="ECO:0000259" key="6">
    <source>
        <dbReference type="Pfam" id="PF00082"/>
    </source>
</evidence>
<keyword evidence="8" id="KW-1185">Reference proteome</keyword>
<dbReference type="PROSITE" id="PS00136">
    <property type="entry name" value="SUBTILASE_ASP"/>
    <property type="match status" value="1"/>
</dbReference>
<keyword evidence="2 5" id="KW-0645">Protease</keyword>
<dbReference type="InterPro" id="IPR000209">
    <property type="entry name" value="Peptidase_S8/S53_dom"/>
</dbReference>
<gene>
    <name evidence="7" type="ORF">BST63_00995</name>
</gene>
<dbReference type="InterPro" id="IPR050131">
    <property type="entry name" value="Peptidase_S8_subtilisin-like"/>
</dbReference>
<dbReference type="InterPro" id="IPR015500">
    <property type="entry name" value="Peptidase_S8_subtilisin-rel"/>
</dbReference>
<feature type="active site" description="Charge relay system" evidence="5">
    <location>
        <position position="217"/>
    </location>
</feature>
<evidence type="ECO:0000256" key="1">
    <source>
        <dbReference type="ARBA" id="ARBA00011073"/>
    </source>
</evidence>
<evidence type="ECO:0000256" key="2">
    <source>
        <dbReference type="ARBA" id="ARBA00022670"/>
    </source>
</evidence>
<evidence type="ECO:0000256" key="3">
    <source>
        <dbReference type="ARBA" id="ARBA00022801"/>
    </source>
</evidence>
<dbReference type="PROSITE" id="PS51892">
    <property type="entry name" value="SUBTILASE"/>
    <property type="match status" value="1"/>
</dbReference>
<dbReference type="InterPro" id="IPR023827">
    <property type="entry name" value="Peptidase_S8_Asp-AS"/>
</dbReference>
<keyword evidence="3 5" id="KW-0378">Hydrolase</keyword>
<name>A0ABX3XB85_9BRAD</name>
<sequence length="483" mass="50483">MPVDRGLQLQRQAMASSTLFMQENVRLQHMSDTVPFDVGSLLPAPAAATAIVPVNVRVLGSDGRPVVNAMVSAYGAGFVQAATDGAGLATLTFFGGTVDDLAALYVKPFADYWERWIPSPSLRSDSENLVTLQPLENWPGANLRRGQPFVGWGERLMGLQGSDASLTGKGAKVAIIDSGCDTNHPALSHIKIGLDLTNLDPNNNPDPNTWRNDVISHGSHCAGVIAGNGNNGIRGFAPEAEVHVLKLFPGGAFDSLIEALVYCVNHEIDVVNCSLGSDQVNEGVAQQMSEARRAGIVVVVAAGNSAGPVQFPARLDTALCVSALGQAGTFPPDTYHAQTAPSQMQPGMTTGANGLFAPKFTCRGREVRLCGPGVAVISSVPGGGMAAWDGTSMGAPHITGLATLVAAHHPMVTGMARNANRAEQIQNFVISRAQPVGMDRQFVGDGLPLFVGHSEPAPSPGIAPQASDLQSIVSHAFDDVLTH</sequence>
<dbReference type="Proteomes" id="UP000193884">
    <property type="component" value="Unassembled WGS sequence"/>
</dbReference>
<evidence type="ECO:0000256" key="5">
    <source>
        <dbReference type="PROSITE-ProRule" id="PRU01240"/>
    </source>
</evidence>
<dbReference type="SUPFAM" id="SSF52743">
    <property type="entry name" value="Subtilisin-like"/>
    <property type="match status" value="1"/>
</dbReference>
<comment type="similarity">
    <text evidence="1 5">Belongs to the peptidase S8 family.</text>
</comment>
<dbReference type="InterPro" id="IPR036852">
    <property type="entry name" value="Peptidase_S8/S53_dom_sf"/>
</dbReference>
<dbReference type="Pfam" id="PF00082">
    <property type="entry name" value="Peptidase_S8"/>
    <property type="match status" value="1"/>
</dbReference>